<sequence length="87" mass="9705">MTQAILVKLISQIEELEIEELQKLSLAINVRLNAVDESDKLAGFYSSLLTSGLVSQIKPIYSHQQPRRSLIAIQGNPISQTIIEDRS</sequence>
<name>A0A9X4RGN8_9CYAN</name>
<accession>A0A9X4RGN8</accession>
<dbReference type="AlphaFoldDB" id="A0A9X4RGN8"/>
<reference evidence="1" key="1">
    <citation type="submission" date="2019-05" db="EMBL/GenBank/DDBJ databases">
        <title>Whole genome sequencing of Pseudanabaena catenata USMAC16.</title>
        <authorList>
            <person name="Khan Z."/>
            <person name="Omar W.M."/>
            <person name="Convey P."/>
            <person name="Merican F."/>
            <person name="Najimudin N."/>
        </authorList>
    </citation>
    <scope>NUCLEOTIDE SEQUENCE</scope>
    <source>
        <strain evidence="1">USMAC16</strain>
    </source>
</reference>
<dbReference type="RefSeq" id="WP_009625214.1">
    <property type="nucleotide sequence ID" value="NZ_VBTY01000006.1"/>
</dbReference>
<organism evidence="1 2">
    <name type="scientific">Pseudanabaena catenata USMAC16</name>
    <dbReference type="NCBI Taxonomy" id="1855837"/>
    <lineage>
        <taxon>Bacteria</taxon>
        <taxon>Bacillati</taxon>
        <taxon>Cyanobacteriota</taxon>
        <taxon>Cyanophyceae</taxon>
        <taxon>Pseudanabaenales</taxon>
        <taxon>Pseudanabaenaceae</taxon>
        <taxon>Pseudanabaena</taxon>
    </lineage>
</organism>
<dbReference type="Proteomes" id="UP001152872">
    <property type="component" value="Unassembled WGS sequence"/>
</dbReference>
<gene>
    <name evidence="1" type="ORF">FEV09_01295</name>
</gene>
<evidence type="ECO:0000313" key="1">
    <source>
        <dbReference type="EMBL" id="MDG3493185.1"/>
    </source>
</evidence>
<dbReference type="EMBL" id="VBTY01000006">
    <property type="protein sequence ID" value="MDG3493185.1"/>
    <property type="molecule type" value="Genomic_DNA"/>
</dbReference>
<proteinExistence type="predicted"/>
<evidence type="ECO:0000313" key="2">
    <source>
        <dbReference type="Proteomes" id="UP001152872"/>
    </source>
</evidence>
<comment type="caution">
    <text evidence="1">The sequence shown here is derived from an EMBL/GenBank/DDBJ whole genome shotgun (WGS) entry which is preliminary data.</text>
</comment>
<keyword evidence="2" id="KW-1185">Reference proteome</keyword>
<protein>
    <submittedName>
        <fullName evidence="1">Uncharacterized protein</fullName>
    </submittedName>
</protein>